<reference evidence="2 3" key="1">
    <citation type="submission" date="2015-11" db="EMBL/GenBank/DDBJ databases">
        <title>Solirubrum puertoriconensis gen. nov. an environmental bacteria isolated in Puerto Rico.</title>
        <authorList>
            <person name="Cuebas-Irizarry M.F."/>
            <person name="Montalvo-Rodriguez R."/>
        </authorList>
    </citation>
    <scope>NUCLEOTIDE SEQUENCE [LARGE SCALE GENOMIC DNA]</scope>
    <source>
        <strain evidence="2 3">MC1A</strain>
    </source>
</reference>
<dbReference type="Proteomes" id="UP000054223">
    <property type="component" value="Unassembled WGS sequence"/>
</dbReference>
<protein>
    <recommendedName>
        <fullName evidence="4">DUF4168 domain-containing protein</fullName>
    </recommendedName>
</protein>
<organism evidence="2 3">
    <name type="scientific">Solirubrum puertoriconensis</name>
    <dbReference type="NCBI Taxonomy" id="1751427"/>
    <lineage>
        <taxon>Bacteria</taxon>
        <taxon>Pseudomonadati</taxon>
        <taxon>Bacteroidota</taxon>
        <taxon>Cytophagia</taxon>
        <taxon>Cytophagales</taxon>
    </lineage>
</organism>
<keyword evidence="1" id="KW-0732">Signal</keyword>
<evidence type="ECO:0000313" key="3">
    <source>
        <dbReference type="Proteomes" id="UP000054223"/>
    </source>
</evidence>
<evidence type="ECO:0000256" key="1">
    <source>
        <dbReference type="SAM" id="SignalP"/>
    </source>
</evidence>
<feature type="signal peptide" evidence="1">
    <location>
        <begin position="1"/>
        <end position="24"/>
    </location>
</feature>
<dbReference type="EMBL" id="LNAL01000003">
    <property type="protein sequence ID" value="KUG09403.1"/>
    <property type="molecule type" value="Genomic_DNA"/>
</dbReference>
<comment type="caution">
    <text evidence="2">The sequence shown here is derived from an EMBL/GenBank/DDBJ whole genome shotgun (WGS) entry which is preliminary data.</text>
</comment>
<keyword evidence="3" id="KW-1185">Reference proteome</keyword>
<dbReference type="AlphaFoldDB" id="A0A9X0HNW2"/>
<sequence>MKNFRYYLAFALLLILALSVRVHAGQPGGTTTSGQYARACNVARYLGNSMQLHPHQMHQVYRLALQQFAKQDSLAQVVFGSPAQYAAVTANADAQFVQAVQRLASPAQNARYLLGRQRVTTTSSTLVSVLHK</sequence>
<proteinExistence type="predicted"/>
<gene>
    <name evidence="2" type="ORF">ASU33_16880</name>
</gene>
<name>A0A9X0HNW2_SOLP1</name>
<accession>A0A9X0HNW2</accession>
<dbReference type="RefSeq" id="WP_059067326.1">
    <property type="nucleotide sequence ID" value="NZ_LNAL01000003.1"/>
</dbReference>
<feature type="chain" id="PRO_5040838492" description="DUF4168 domain-containing protein" evidence="1">
    <location>
        <begin position="25"/>
        <end position="132"/>
    </location>
</feature>
<evidence type="ECO:0008006" key="4">
    <source>
        <dbReference type="Google" id="ProtNLM"/>
    </source>
</evidence>
<evidence type="ECO:0000313" key="2">
    <source>
        <dbReference type="EMBL" id="KUG09403.1"/>
    </source>
</evidence>